<protein>
    <submittedName>
        <fullName evidence="1">Uncharacterized protein</fullName>
    </submittedName>
</protein>
<dbReference type="AlphaFoldDB" id="L8XT21"/>
<dbReference type="EMBL" id="AOBV01000023">
    <property type="protein sequence ID" value="ELV07173.1"/>
    <property type="molecule type" value="Genomic_DNA"/>
</dbReference>
<accession>L8XT21</accession>
<evidence type="ECO:0000313" key="2">
    <source>
        <dbReference type="Proteomes" id="UP000011617"/>
    </source>
</evidence>
<sequence>MKHWITILLTCLLLAIGSNNIDMSNSNIDIKINFKINEPRER</sequence>
<dbReference type="Proteomes" id="UP000011617">
    <property type="component" value="Unassembled WGS sequence"/>
</dbReference>
<gene>
    <name evidence="1" type="ORF">F387_02037</name>
</gene>
<reference evidence="1 2" key="1">
    <citation type="journal article" date="2013" name="Genome Announc.">
        <title>Complete Genome Sequence of Wohlfahrtiimonas chitiniclastica Strain SH04, Isolated from Chrysomya megacephala Collected from Pudong International Airport in China.</title>
        <authorList>
            <person name="Cao X.M."/>
            <person name="Chen T."/>
            <person name="Xu L.Z."/>
            <person name="Yao L.S."/>
            <person name="Qi J."/>
            <person name="Zhang X.L."/>
            <person name="Yan Q.L."/>
            <person name="Deng Y.H."/>
            <person name="Guo T.Y."/>
            <person name="Wang J."/>
            <person name="Hu K.X."/>
            <person name="Xu B.L."/>
        </authorList>
    </citation>
    <scope>NUCLEOTIDE SEQUENCE [LARGE SCALE GENOMIC DNA]</scope>
    <source>
        <strain evidence="1 2">SH04</strain>
    </source>
</reference>
<keyword evidence="2" id="KW-1185">Reference proteome</keyword>
<dbReference type="HOGENOM" id="CLU_3259798_0_0_6"/>
<proteinExistence type="predicted"/>
<comment type="caution">
    <text evidence="1">The sequence shown here is derived from an EMBL/GenBank/DDBJ whole genome shotgun (WGS) entry which is preliminary data.</text>
</comment>
<organism evidence="1 2">
    <name type="scientific">Wohlfahrtiimonas chitiniclastica SH04</name>
    <dbReference type="NCBI Taxonomy" id="1261130"/>
    <lineage>
        <taxon>Bacteria</taxon>
        <taxon>Pseudomonadati</taxon>
        <taxon>Pseudomonadota</taxon>
        <taxon>Gammaproteobacteria</taxon>
        <taxon>Cardiobacteriales</taxon>
        <taxon>Ignatzschineriaceae</taxon>
        <taxon>Wohlfahrtiimonas</taxon>
    </lineage>
</organism>
<name>L8XT21_9GAMM</name>
<evidence type="ECO:0000313" key="1">
    <source>
        <dbReference type="EMBL" id="ELV07173.1"/>
    </source>
</evidence>